<keyword evidence="3" id="KW-1185">Reference proteome</keyword>
<dbReference type="SUPFAM" id="SSF55486">
    <property type="entry name" value="Metalloproteases ('zincins'), catalytic domain"/>
    <property type="match status" value="1"/>
</dbReference>
<reference evidence="2 3" key="1">
    <citation type="submission" date="2021-11" db="EMBL/GenBank/DDBJ databases">
        <authorList>
            <person name="Oh E.-T."/>
            <person name="Kim S.-B."/>
        </authorList>
    </citation>
    <scope>NUCLEOTIDE SEQUENCE [LARGE SCALE GENOMIC DNA]</scope>
    <source>
        <strain evidence="2 3">MMS20-SJTR3</strain>
    </source>
</reference>
<evidence type="ECO:0000313" key="3">
    <source>
        <dbReference type="Proteomes" id="UP001431019"/>
    </source>
</evidence>
<accession>A0ABS8JVF9</accession>
<dbReference type="EMBL" id="JAJITD010000006">
    <property type="protein sequence ID" value="MCC8393688.1"/>
    <property type="molecule type" value="Genomic_DNA"/>
</dbReference>
<protein>
    <recommendedName>
        <fullName evidence="1">Lysine-specific metallo-endopeptidase domain-containing protein</fullName>
    </recommendedName>
</protein>
<name>A0ABS8JVF9_9BURK</name>
<dbReference type="CDD" id="cd11007">
    <property type="entry name" value="M35_like_1"/>
    <property type="match status" value="1"/>
</dbReference>
<dbReference type="Proteomes" id="UP001431019">
    <property type="component" value="Unassembled WGS sequence"/>
</dbReference>
<organism evidence="2 3">
    <name type="scientific">Paraburkholderia sejongensis</name>
    <dbReference type="NCBI Taxonomy" id="2886946"/>
    <lineage>
        <taxon>Bacteria</taxon>
        <taxon>Pseudomonadati</taxon>
        <taxon>Pseudomonadota</taxon>
        <taxon>Betaproteobacteria</taxon>
        <taxon>Burkholderiales</taxon>
        <taxon>Burkholderiaceae</taxon>
        <taxon>Paraburkholderia</taxon>
    </lineage>
</organism>
<evidence type="ECO:0000259" key="1">
    <source>
        <dbReference type="SMART" id="SM01351"/>
    </source>
</evidence>
<sequence length="235" mass="26915">MNNNEHGFRMPTEVEDDDWVVVHPGPWTNANPNSLVEVVINTTPICPNMTNKEFRKEVMRARDIGVSLIKQRIKAVALWEEKEQDRARAFFARSDIEMRTYLGTRLPRLMKAMQQLVPENIIRWDSRTGKPMSCSLKPHKPDSQASVCKPDSEKRIIAIHSAYCEKPFGRLSVGCKVKTIIHECTHFTDTFNSDDHVYVDSEAGARFWASNNPERAFENADSITGYIATFDIEKK</sequence>
<dbReference type="InterPro" id="IPR034108">
    <property type="entry name" value="Pept_M35-like_proteobacteria"/>
</dbReference>
<dbReference type="InterPro" id="IPR024079">
    <property type="entry name" value="MetalloPept_cat_dom_sf"/>
</dbReference>
<dbReference type="InterPro" id="IPR029463">
    <property type="entry name" value="Lys_MEP"/>
</dbReference>
<evidence type="ECO:0000313" key="2">
    <source>
        <dbReference type="EMBL" id="MCC8393688.1"/>
    </source>
</evidence>
<feature type="domain" description="Lysine-specific metallo-endopeptidase" evidence="1">
    <location>
        <begin position="74"/>
        <end position="228"/>
    </location>
</feature>
<proteinExistence type="predicted"/>
<dbReference type="Pfam" id="PF14521">
    <property type="entry name" value="Aspzincin_M35"/>
    <property type="match status" value="1"/>
</dbReference>
<dbReference type="SMART" id="SM01351">
    <property type="entry name" value="Aspzincin_M35"/>
    <property type="match status" value="1"/>
</dbReference>
<gene>
    <name evidence="2" type="ORF">LJ656_13920</name>
</gene>
<dbReference type="Gene3D" id="3.40.390.10">
    <property type="entry name" value="Collagenase (Catalytic Domain)"/>
    <property type="match status" value="1"/>
</dbReference>
<comment type="caution">
    <text evidence="2">The sequence shown here is derived from an EMBL/GenBank/DDBJ whole genome shotgun (WGS) entry which is preliminary data.</text>
</comment>
<dbReference type="RefSeq" id="WP_230509990.1">
    <property type="nucleotide sequence ID" value="NZ_JAJITD010000006.1"/>
</dbReference>